<name>A0ABP1FT26_9CHLO</name>
<feature type="compositionally biased region" description="Polar residues" evidence="1">
    <location>
        <begin position="1154"/>
        <end position="1167"/>
    </location>
</feature>
<reference evidence="2 3" key="1">
    <citation type="submission" date="2024-06" db="EMBL/GenBank/DDBJ databases">
        <authorList>
            <person name="Kraege A."/>
            <person name="Thomma B."/>
        </authorList>
    </citation>
    <scope>NUCLEOTIDE SEQUENCE [LARGE SCALE GENOMIC DNA]</scope>
</reference>
<feature type="compositionally biased region" description="Low complexity" evidence="1">
    <location>
        <begin position="1123"/>
        <end position="1144"/>
    </location>
</feature>
<organism evidence="2 3">
    <name type="scientific">Coccomyxa viridis</name>
    <dbReference type="NCBI Taxonomy" id="1274662"/>
    <lineage>
        <taxon>Eukaryota</taxon>
        <taxon>Viridiplantae</taxon>
        <taxon>Chlorophyta</taxon>
        <taxon>core chlorophytes</taxon>
        <taxon>Trebouxiophyceae</taxon>
        <taxon>Trebouxiophyceae incertae sedis</taxon>
        <taxon>Coccomyxaceae</taxon>
        <taxon>Coccomyxa</taxon>
    </lineage>
</organism>
<evidence type="ECO:0000313" key="2">
    <source>
        <dbReference type="EMBL" id="CAL5223068.1"/>
    </source>
</evidence>
<keyword evidence="3" id="KW-1185">Reference proteome</keyword>
<feature type="compositionally biased region" description="Polar residues" evidence="1">
    <location>
        <begin position="1020"/>
        <end position="1032"/>
    </location>
</feature>
<proteinExistence type="predicted"/>
<feature type="region of interest" description="Disordered" evidence="1">
    <location>
        <begin position="902"/>
        <end position="1070"/>
    </location>
</feature>
<feature type="compositionally biased region" description="Polar residues" evidence="1">
    <location>
        <begin position="1175"/>
        <end position="1188"/>
    </location>
</feature>
<comment type="caution">
    <text evidence="2">The sequence shown here is derived from an EMBL/GenBank/DDBJ whole genome shotgun (WGS) entry which is preliminary data.</text>
</comment>
<dbReference type="EMBL" id="CAXHTA020000008">
    <property type="protein sequence ID" value="CAL5223068.1"/>
    <property type="molecule type" value="Genomic_DNA"/>
</dbReference>
<protein>
    <submittedName>
        <fullName evidence="2">G5526 protein</fullName>
    </submittedName>
</protein>
<evidence type="ECO:0000313" key="3">
    <source>
        <dbReference type="Proteomes" id="UP001497392"/>
    </source>
</evidence>
<gene>
    <name evidence="2" type="primary">g5526</name>
    <name evidence="2" type="ORF">VP750_LOCUS4727</name>
</gene>
<accession>A0ABP1FT26</accession>
<feature type="compositionally biased region" description="Polar residues" evidence="1">
    <location>
        <begin position="982"/>
        <end position="992"/>
    </location>
</feature>
<feature type="compositionally biased region" description="Low complexity" evidence="1">
    <location>
        <begin position="965"/>
        <end position="977"/>
    </location>
</feature>
<feature type="compositionally biased region" description="Polar residues" evidence="1">
    <location>
        <begin position="915"/>
        <end position="934"/>
    </location>
</feature>
<feature type="compositionally biased region" description="Basic and acidic residues" evidence="1">
    <location>
        <begin position="995"/>
        <end position="1019"/>
    </location>
</feature>
<dbReference type="Proteomes" id="UP001497392">
    <property type="component" value="Unassembled WGS sequence"/>
</dbReference>
<sequence>MIPQVTSGSSTGLVITRDAAEVSTQLQQQSASSARNDSSAILAEQLGLRKKQAGSASSRQFTPDQQAVAAALMVVIKRALKDGREAALTAKQTLMNNNPATRPFLKSLPADGLLPTLQHVEQQASKQLLEGLAKLAKQCKAADCPPLEVFTRSVQCTTHKTGEPRLQAFWSYVGAKGKVQSRLENFLQSKMPQMVRCKDSPELVQGLQQVGVQESVVHLMNTFIKFVKMRQSPGNKPNMLVESDLNHMLPGVLDILMEVGNLTLIRIGVLLQLVPCITAALQAYQTRAAQCGQSFTHMVLLEAAVQGWSLAEQHEDLLHAMIAAEPPVNLTWTSLFQAMCSALSKDPPKGGTGQEQVPQYFSRLYIGLCPPDVVAIFKGLIDLSDTYLAQLPSQTLSDQEERQKSLLISLFPGITEELHCALDTRNADMCSALILSAARHVESIVQVWVFDSIEEGLCLSDLLCKKLEARGYELNELPLDVSRAMNTISARARVDREDSVWHNYILRVVQEMHNLYKADASTCSQFWLLKGLAQLLDICNHHADSATAGRAMNALLPGVLDTTVTFDPLASDQYKIEALTHAIKVAVVKHIVAAYSLGKGLSAHLRDLVGYRQNDRGAGHHDLSHLIAILAERVGVHLREPSACQEAHLEKRILHTQGPSAPSTVAIAGFNPQYISSAALGRVFPGFPDLEEALAMTYSERVQANQLVNQQMTVYKYIASVLGLPLCLYMEALLDVAGGEDYQQQRVWKSCTAACRGTHDTRSDVAAAQTMHISMCINANLRRCPELKVGFLMLLDSLMSICERHEASLPVVKAISQLLPGVLDCVLRLHTWPRGLEKENKWLTEAAEHIDGIIAQHACDARGPNVPEDHLCCETAAPGLKEEAVLLVSALKEIWAFLSSKPAAEGPQAPHKAASASSSRAPTETPAETDQLSSGATAEGAEADDGRKAAEGLELSQEGNDRAADVAADVAADATRTGPDHQGQSMPVSAQATEAEGRESREPDNAEGIDRATKQESADKSQSAELASTAAQSILERMSTPPENVPTATSKAPSSRAAASDGNVSVSPEPLLNLNTGMPYDFQEEGLPWETAPACQASVAAAQEEEPWQQVKKSQRKAVTQQAASKARASLSSLLSTTKDFSSSPDHRLVPQAGSMTPCRQTTSSVATEEAHVATQRTPSSDNYPGSSLHEQVAAADRSEEVGRDDDDLCIVCWEICGRLSSTTACTCVPARVARETSWQQEASVPCAAPASTAQSQPDFEPLMLSRNLGRAMYE</sequence>
<feature type="region of interest" description="Disordered" evidence="1">
    <location>
        <begin position="1100"/>
        <end position="1188"/>
    </location>
</feature>
<evidence type="ECO:0000256" key="1">
    <source>
        <dbReference type="SAM" id="MobiDB-lite"/>
    </source>
</evidence>